<name>A0ABN2ZBA1_9ACTN</name>
<dbReference type="InterPro" id="IPR050559">
    <property type="entry name" value="P-Pant_transferase_sf"/>
</dbReference>
<evidence type="ECO:0000259" key="3">
    <source>
        <dbReference type="Pfam" id="PF01648"/>
    </source>
</evidence>
<reference evidence="4 5" key="1">
    <citation type="journal article" date="2019" name="Int. J. Syst. Evol. Microbiol.">
        <title>The Global Catalogue of Microorganisms (GCM) 10K type strain sequencing project: providing services to taxonomists for standard genome sequencing and annotation.</title>
        <authorList>
            <consortium name="The Broad Institute Genomics Platform"/>
            <consortium name="The Broad Institute Genome Sequencing Center for Infectious Disease"/>
            <person name="Wu L."/>
            <person name="Ma J."/>
        </authorList>
    </citation>
    <scope>NUCLEOTIDE SEQUENCE [LARGE SCALE GENOMIC DNA]</scope>
    <source>
        <strain evidence="4 5">JCM 14560</strain>
    </source>
</reference>
<evidence type="ECO:0000256" key="1">
    <source>
        <dbReference type="ARBA" id="ARBA00010990"/>
    </source>
</evidence>
<organism evidence="4 5">
    <name type="scientific">Kitasatospora kazusensis</name>
    <dbReference type="NCBI Taxonomy" id="407974"/>
    <lineage>
        <taxon>Bacteria</taxon>
        <taxon>Bacillati</taxon>
        <taxon>Actinomycetota</taxon>
        <taxon>Actinomycetes</taxon>
        <taxon>Kitasatosporales</taxon>
        <taxon>Streptomycetaceae</taxon>
        <taxon>Kitasatospora</taxon>
    </lineage>
</organism>
<dbReference type="EMBL" id="BAAANT010000009">
    <property type="protein sequence ID" value="GAA2139605.1"/>
    <property type="molecule type" value="Genomic_DNA"/>
</dbReference>
<dbReference type="RefSeq" id="WP_344463439.1">
    <property type="nucleotide sequence ID" value="NZ_BAAANT010000009.1"/>
</dbReference>
<keyword evidence="2" id="KW-0808">Transferase</keyword>
<dbReference type="SUPFAM" id="SSF56214">
    <property type="entry name" value="4'-phosphopantetheinyl transferase"/>
    <property type="match status" value="2"/>
</dbReference>
<evidence type="ECO:0000256" key="2">
    <source>
        <dbReference type="ARBA" id="ARBA00022679"/>
    </source>
</evidence>
<sequence length="290" mass="31943">MAGVETATAVPFGMPVRITGRDGPWTPVSREVKEHGTAVVYARLDDWRPDRAAGPRLRELLGRDWARYLDLTHPDVRIRFAASRILLKYAAGTLLNVAPEAVEIGYRDRGRPYLRGNDSIDVSISHTDGLLLVGLTTRGLIGVDAEPADREMYEQGLAKHLCTPYELEQVEALPAAARGGELIRLWTLKEAYSKALGIGLQFRFTDFGFGPQGRPTGLRGLDGRAADSGEWAFRTWTDDPEYVLSAAVFDFGFGRADDTRARTMLDPTLVDALMDALGEEEPDHGGDADW</sequence>
<dbReference type="PANTHER" id="PTHR12215:SF10">
    <property type="entry name" value="L-AMINOADIPATE-SEMIALDEHYDE DEHYDROGENASE-PHOSPHOPANTETHEINYL TRANSFERASE"/>
    <property type="match status" value="1"/>
</dbReference>
<evidence type="ECO:0000313" key="5">
    <source>
        <dbReference type="Proteomes" id="UP001422759"/>
    </source>
</evidence>
<proteinExistence type="inferred from homology"/>
<accession>A0ABN2ZBA1</accession>
<feature type="domain" description="4'-phosphopantetheinyl transferase" evidence="3">
    <location>
        <begin position="141"/>
        <end position="222"/>
    </location>
</feature>
<protein>
    <recommendedName>
        <fullName evidence="3">4'-phosphopantetheinyl transferase domain-containing protein</fullName>
    </recommendedName>
</protein>
<gene>
    <name evidence="4" type="ORF">GCM10009760_22090</name>
</gene>
<dbReference type="Proteomes" id="UP001422759">
    <property type="component" value="Unassembled WGS sequence"/>
</dbReference>
<dbReference type="Pfam" id="PF01648">
    <property type="entry name" value="ACPS"/>
    <property type="match status" value="1"/>
</dbReference>
<dbReference type="InterPro" id="IPR037143">
    <property type="entry name" value="4-PPantetheinyl_Trfase_dom_sf"/>
</dbReference>
<dbReference type="InterPro" id="IPR008278">
    <property type="entry name" value="4-PPantetheinyl_Trfase_dom"/>
</dbReference>
<comment type="similarity">
    <text evidence="1">Belongs to the P-Pant transferase superfamily. Gsp/Sfp/HetI/AcpT family.</text>
</comment>
<dbReference type="Gene3D" id="3.90.470.20">
    <property type="entry name" value="4'-phosphopantetheinyl transferase domain"/>
    <property type="match status" value="2"/>
</dbReference>
<evidence type="ECO:0000313" key="4">
    <source>
        <dbReference type="EMBL" id="GAA2139605.1"/>
    </source>
</evidence>
<keyword evidence="5" id="KW-1185">Reference proteome</keyword>
<comment type="caution">
    <text evidence="4">The sequence shown here is derived from an EMBL/GenBank/DDBJ whole genome shotgun (WGS) entry which is preliminary data.</text>
</comment>
<dbReference type="PANTHER" id="PTHR12215">
    <property type="entry name" value="PHOSPHOPANTETHEINE TRANSFERASE"/>
    <property type="match status" value="1"/>
</dbReference>